<feature type="signal peptide" evidence="1">
    <location>
        <begin position="1"/>
        <end position="29"/>
    </location>
</feature>
<gene>
    <name evidence="2" type="ORF">LNINA_LOCUS14264</name>
</gene>
<keyword evidence="1" id="KW-0732">Signal</keyword>
<evidence type="ECO:0000313" key="3">
    <source>
        <dbReference type="Proteomes" id="UP001497472"/>
    </source>
</evidence>
<dbReference type="EMBL" id="CAVLEF010000280">
    <property type="protein sequence ID" value="CAK1555447.1"/>
    <property type="molecule type" value="Genomic_DNA"/>
</dbReference>
<proteinExistence type="predicted"/>
<comment type="caution">
    <text evidence="2">The sequence shown here is derived from an EMBL/GenBank/DDBJ whole genome shotgun (WGS) entry which is preliminary data.</text>
</comment>
<evidence type="ECO:0000313" key="2">
    <source>
        <dbReference type="EMBL" id="CAK1555447.1"/>
    </source>
</evidence>
<keyword evidence="3" id="KW-1185">Reference proteome</keyword>
<protein>
    <submittedName>
        <fullName evidence="2">Uncharacterized protein</fullName>
    </submittedName>
</protein>
<dbReference type="AlphaFoldDB" id="A0AAV1K3I4"/>
<name>A0AAV1K3I4_9NEOP</name>
<dbReference type="Proteomes" id="UP001497472">
    <property type="component" value="Unassembled WGS sequence"/>
</dbReference>
<evidence type="ECO:0000256" key="1">
    <source>
        <dbReference type="SAM" id="SignalP"/>
    </source>
</evidence>
<sequence length="142" mass="15530">MHAARAPGVVVMSWWWTLAVLVVSQPVRAAPRAATGEIFYSYQMSRKSCVAGGARGACMWVQECNRVGGKHAGVCVDGFMFGSCCRLPEKPIVIEESQSPITITERPFDIAINRTNAGPVSASNTNPTPFVHDKTHRWRAVK</sequence>
<reference evidence="2 3" key="1">
    <citation type="submission" date="2023-11" db="EMBL/GenBank/DDBJ databases">
        <authorList>
            <person name="Okamura Y."/>
        </authorList>
    </citation>
    <scope>NUCLEOTIDE SEQUENCE [LARGE SCALE GENOMIC DNA]</scope>
</reference>
<accession>A0AAV1K3I4</accession>
<feature type="chain" id="PRO_5043370758" evidence="1">
    <location>
        <begin position="30"/>
        <end position="142"/>
    </location>
</feature>
<organism evidence="2 3">
    <name type="scientific">Leptosia nina</name>
    <dbReference type="NCBI Taxonomy" id="320188"/>
    <lineage>
        <taxon>Eukaryota</taxon>
        <taxon>Metazoa</taxon>
        <taxon>Ecdysozoa</taxon>
        <taxon>Arthropoda</taxon>
        <taxon>Hexapoda</taxon>
        <taxon>Insecta</taxon>
        <taxon>Pterygota</taxon>
        <taxon>Neoptera</taxon>
        <taxon>Endopterygota</taxon>
        <taxon>Lepidoptera</taxon>
        <taxon>Glossata</taxon>
        <taxon>Ditrysia</taxon>
        <taxon>Papilionoidea</taxon>
        <taxon>Pieridae</taxon>
        <taxon>Pierinae</taxon>
        <taxon>Leptosia</taxon>
    </lineage>
</organism>